<proteinExistence type="inferred from homology"/>
<dbReference type="OrthoDB" id="5476657at2"/>
<dbReference type="Pfam" id="PF07715">
    <property type="entry name" value="Plug"/>
    <property type="match status" value="1"/>
</dbReference>
<dbReference type="InterPro" id="IPR000531">
    <property type="entry name" value="Beta-barrel_TonB"/>
</dbReference>
<dbReference type="GO" id="GO:0009279">
    <property type="term" value="C:cell outer membrane"/>
    <property type="evidence" value="ECO:0007669"/>
    <property type="project" value="UniProtKB-SubCell"/>
</dbReference>
<comment type="similarity">
    <text evidence="4">Belongs to the TonB-dependent receptor family.</text>
</comment>
<dbReference type="SUPFAM" id="SSF56935">
    <property type="entry name" value="Porins"/>
    <property type="match status" value="1"/>
</dbReference>
<feature type="domain" description="TonB-dependent receptor-like beta-barrel" evidence="6">
    <location>
        <begin position="472"/>
        <end position="927"/>
    </location>
</feature>
<evidence type="ECO:0000259" key="7">
    <source>
        <dbReference type="Pfam" id="PF07715"/>
    </source>
</evidence>
<dbReference type="PANTHER" id="PTHR40980">
    <property type="entry name" value="PLUG DOMAIN-CONTAINING PROTEIN"/>
    <property type="match status" value="1"/>
</dbReference>
<reference evidence="8 9" key="1">
    <citation type="submission" date="2017-11" db="EMBL/GenBank/DDBJ databases">
        <title>Complete genome sequence of Sphingomonas sp. Strain Cra20, a psychrotolerant potential plant growth promoting rhizobacteria.</title>
        <authorList>
            <person name="Luo Y."/>
        </authorList>
    </citation>
    <scope>NUCLEOTIDE SEQUENCE [LARGE SCALE GENOMIC DNA]</scope>
    <source>
        <strain evidence="8 9">Cra20</strain>
    </source>
</reference>
<dbReference type="Proteomes" id="UP000229081">
    <property type="component" value="Chromosome"/>
</dbReference>
<dbReference type="InterPro" id="IPR010104">
    <property type="entry name" value="TonB_rcpt_bac"/>
</dbReference>
<dbReference type="RefSeq" id="WP_100281955.1">
    <property type="nucleotide sequence ID" value="NZ_CP024923.1"/>
</dbReference>
<evidence type="ECO:0000256" key="3">
    <source>
        <dbReference type="ARBA" id="ARBA00023237"/>
    </source>
</evidence>
<name>A0A2K8MHY0_9SPHN</name>
<dbReference type="InterPro" id="IPR036942">
    <property type="entry name" value="Beta-barrel_TonB_sf"/>
</dbReference>
<keyword evidence="8" id="KW-0675">Receptor</keyword>
<protein>
    <submittedName>
        <fullName evidence="8">TonB-dependent receptor</fullName>
    </submittedName>
</protein>
<keyword evidence="5" id="KW-0732">Signal</keyword>
<dbReference type="EMBL" id="CP024923">
    <property type="protein sequence ID" value="ATY32146.1"/>
    <property type="molecule type" value="Genomic_DNA"/>
</dbReference>
<dbReference type="Gene3D" id="2.40.170.20">
    <property type="entry name" value="TonB-dependent receptor, beta-barrel domain"/>
    <property type="match status" value="1"/>
</dbReference>
<evidence type="ECO:0000313" key="9">
    <source>
        <dbReference type="Proteomes" id="UP000229081"/>
    </source>
</evidence>
<dbReference type="InterPro" id="IPR037066">
    <property type="entry name" value="Plug_dom_sf"/>
</dbReference>
<feature type="domain" description="TonB-dependent receptor plug" evidence="7">
    <location>
        <begin position="66"/>
        <end position="158"/>
    </location>
</feature>
<keyword evidence="2 4" id="KW-0472">Membrane</keyword>
<feature type="signal peptide" evidence="5">
    <location>
        <begin position="1"/>
        <end position="23"/>
    </location>
</feature>
<organism evidence="8 9">
    <name type="scientific">Sphingomonas psychrotolerans</name>
    <dbReference type="NCBI Taxonomy" id="1327635"/>
    <lineage>
        <taxon>Bacteria</taxon>
        <taxon>Pseudomonadati</taxon>
        <taxon>Pseudomonadota</taxon>
        <taxon>Alphaproteobacteria</taxon>
        <taxon>Sphingomonadales</taxon>
        <taxon>Sphingomonadaceae</taxon>
        <taxon>Sphingomonas</taxon>
    </lineage>
</organism>
<evidence type="ECO:0000256" key="4">
    <source>
        <dbReference type="RuleBase" id="RU003357"/>
    </source>
</evidence>
<evidence type="ECO:0000256" key="1">
    <source>
        <dbReference type="ARBA" id="ARBA00004442"/>
    </source>
</evidence>
<keyword evidence="3" id="KW-0998">Cell outer membrane</keyword>
<evidence type="ECO:0000256" key="2">
    <source>
        <dbReference type="ARBA" id="ARBA00023136"/>
    </source>
</evidence>
<sequence>MVLKRRILCSASLVALASFAAPAAAQTDAAASQADIAADGPIDPETQDEIVVTGVRASLIEGLQNKREAVQIIESVVAEDVGKLPDNNVVEALQRVTGVQVTNRTGGEASVISIRGLSDITTTWNGRNIFTASGRQFALADIPANLVKRIDVYKTRAAEQIETGIAGQVDVFTRRPLDFDGFVFSASARGIYNEQADTFNPNISALVSNRWETGAGAIGVLVNVSYAKTKYRDQSVTAGAMLPFAGTTNLPQGSGAANICNPSNPGGWTPLERIQPTDCRAPNLATAANLTDLQQLWTPGLQPGLPTAVGSTLLINGAQVPYYLSRDAVFMSDLYGERERPAVNAALQWAPNDSSEYTFEFFWDGYRNTTFNNLAFTFVDWWGTLGPNPANSFTLYDGTNIMKTRTVGAPFQFNSGDATKQRTDSFVYALSGKWNIGEKFKLAADAAYQKSEFNTAFLAMRTTRVANSVFVDFNQGGGLTAFQFDNNLLLRDPGQWNVGELYDSANRNKGNAWTATIDGDYDVGSFLRTLSFGARYDKRNASEASRAQDAPGLNRPFSSLDPGFRFYNKPFFDGRSNVPRSWVVANGYYLFDHADDVRALYRGTVDPGIQTSDTLALNENFNIGETTWAAYLQGDFELGPLKVQAGVRYVNVKTDMNFLDSISGDATSASASTDEFLPSATLRYDITDNLRLRFNYGKTLRRPNFVDLNPNLTLTGDLTNVGYGSGTGGNPALAPTRATNYDAALEWYFENDSAIYATLFRREIDGLVVPFRSIEQVTGTGLNTTTFIINRPTNASEGVLKGAEIGLVYFPTLPGLLNGLGVQGSVTFLDSKQNIPIQDAAGAVTGEVETPFFGVSDLSYNVTLAYDNGPVGARLSYVWRKEFLNNNEASLFANPIGIWRRPEKSLDLQLTAKVNDRLAVTLDAVNLTEELSQSYYAFGDAGGPDTHNFGSSVLGRTFALGLRFSFD</sequence>
<dbReference type="NCBIfam" id="TIGR01782">
    <property type="entry name" value="TonB-Xanth-Caul"/>
    <property type="match status" value="1"/>
</dbReference>
<evidence type="ECO:0000256" key="5">
    <source>
        <dbReference type="SAM" id="SignalP"/>
    </source>
</evidence>
<evidence type="ECO:0000259" key="6">
    <source>
        <dbReference type="Pfam" id="PF00593"/>
    </source>
</evidence>
<dbReference type="Pfam" id="PF00593">
    <property type="entry name" value="TonB_dep_Rec_b-barrel"/>
    <property type="match status" value="1"/>
</dbReference>
<keyword evidence="9" id="KW-1185">Reference proteome</keyword>
<feature type="chain" id="PRO_5014707188" evidence="5">
    <location>
        <begin position="24"/>
        <end position="967"/>
    </location>
</feature>
<dbReference type="Gene3D" id="2.170.130.10">
    <property type="entry name" value="TonB-dependent receptor, plug domain"/>
    <property type="match status" value="1"/>
</dbReference>
<keyword evidence="4" id="KW-0798">TonB box</keyword>
<accession>A0A2K8MHY0</accession>
<comment type="subcellular location">
    <subcellularLocation>
        <location evidence="1 4">Cell outer membrane</location>
    </subcellularLocation>
</comment>
<dbReference type="PANTHER" id="PTHR40980:SF3">
    <property type="entry name" value="TONB-DEPENDENT RECEPTOR-LIKE BETA-BARREL DOMAIN-CONTAINING PROTEIN"/>
    <property type="match status" value="1"/>
</dbReference>
<gene>
    <name evidence="8" type="ORF">CVN68_09295</name>
</gene>
<evidence type="ECO:0000313" key="8">
    <source>
        <dbReference type="EMBL" id="ATY32146.1"/>
    </source>
</evidence>
<dbReference type="KEGG" id="sphc:CVN68_09295"/>
<dbReference type="AlphaFoldDB" id="A0A2K8MHY0"/>
<dbReference type="InterPro" id="IPR012910">
    <property type="entry name" value="Plug_dom"/>
</dbReference>